<proteinExistence type="predicted"/>
<name>A0A4Q7YY47_9BACT</name>
<sequence>MTIDAIDELVARSKPHHELARFHRFHREHPEVLDFLVSEIRLRIERGFGAFSFASLWHYSRWKLEMKSGPTTTYLMNDHATPYYARAILILHPEFNGRAELRTATPDRVFGTELEPLPKKRQKGYARRLRWADGTPIELGWRPTQPHVVAYAPATRADIHPREIV</sequence>
<comment type="caution">
    <text evidence="1">The sequence shown here is derived from an EMBL/GenBank/DDBJ whole genome shotgun (WGS) entry which is preliminary data.</text>
</comment>
<dbReference type="EMBL" id="SHKW01000001">
    <property type="protein sequence ID" value="RZU42710.1"/>
    <property type="molecule type" value="Genomic_DNA"/>
</dbReference>
<reference evidence="1 2" key="1">
    <citation type="submission" date="2019-02" db="EMBL/GenBank/DDBJ databases">
        <title>Genomic Encyclopedia of Archaeal and Bacterial Type Strains, Phase II (KMG-II): from individual species to whole genera.</title>
        <authorList>
            <person name="Goeker M."/>
        </authorList>
    </citation>
    <scope>NUCLEOTIDE SEQUENCE [LARGE SCALE GENOMIC DNA]</scope>
    <source>
        <strain evidence="1 2">DSM 18101</strain>
    </source>
</reference>
<gene>
    <name evidence="1" type="ORF">BDD14_4302</name>
</gene>
<evidence type="ECO:0000313" key="2">
    <source>
        <dbReference type="Proteomes" id="UP000292958"/>
    </source>
</evidence>
<dbReference type="AlphaFoldDB" id="A0A4Q7YY47"/>
<accession>A0A4Q7YY47</accession>
<dbReference type="OrthoDB" id="9832832at2"/>
<keyword evidence="2" id="KW-1185">Reference proteome</keyword>
<dbReference type="Proteomes" id="UP000292958">
    <property type="component" value="Unassembled WGS sequence"/>
</dbReference>
<dbReference type="RefSeq" id="WP_130420710.1">
    <property type="nucleotide sequence ID" value="NZ_SHKW01000001.1"/>
</dbReference>
<protein>
    <submittedName>
        <fullName evidence="1">Uncharacterized protein</fullName>
    </submittedName>
</protein>
<organism evidence="1 2">
    <name type="scientific">Edaphobacter modestus</name>
    <dbReference type="NCBI Taxonomy" id="388466"/>
    <lineage>
        <taxon>Bacteria</taxon>
        <taxon>Pseudomonadati</taxon>
        <taxon>Acidobacteriota</taxon>
        <taxon>Terriglobia</taxon>
        <taxon>Terriglobales</taxon>
        <taxon>Acidobacteriaceae</taxon>
        <taxon>Edaphobacter</taxon>
    </lineage>
</organism>
<evidence type="ECO:0000313" key="1">
    <source>
        <dbReference type="EMBL" id="RZU42710.1"/>
    </source>
</evidence>